<sequence>MQTFDATVASLLLLIVAANAFQTKITQSTSQRNSLQLIQRPPIHSITDEDTNYFDDDDLAEGEEFFVSQEQIMFLRKEAAKRESNRKIPKFVLSSEESTEISQETMDKIIKLFDASEIIEVRGISRDVKKNVYDTANSLAVLLEEEMGRPVVIVIIKGFAAKLYCPWDDDRNNKIQLRTSYKPNQWSKKPKPLRDNRGQIIKGEDGKSIKVIPE</sequence>
<name>A0ABD3PUW2_9STRA</name>
<comment type="caution">
    <text evidence="2">The sequence shown here is derived from an EMBL/GenBank/DDBJ whole genome shotgun (WGS) entry which is preliminary data.</text>
</comment>
<protein>
    <recommendedName>
        <fullName evidence="4">CRM domain-containing protein</fullName>
    </recommendedName>
</protein>
<dbReference type="Proteomes" id="UP001516023">
    <property type="component" value="Unassembled WGS sequence"/>
</dbReference>
<evidence type="ECO:0000256" key="1">
    <source>
        <dbReference type="SAM" id="SignalP"/>
    </source>
</evidence>
<dbReference type="AlphaFoldDB" id="A0ABD3PUW2"/>
<feature type="chain" id="PRO_5044787672" description="CRM domain-containing protein" evidence="1">
    <location>
        <begin position="21"/>
        <end position="214"/>
    </location>
</feature>
<evidence type="ECO:0000313" key="3">
    <source>
        <dbReference type="Proteomes" id="UP001516023"/>
    </source>
</evidence>
<proteinExistence type="predicted"/>
<evidence type="ECO:0000313" key="2">
    <source>
        <dbReference type="EMBL" id="KAL3791903.1"/>
    </source>
</evidence>
<accession>A0ABD3PUW2</accession>
<gene>
    <name evidence="2" type="ORF">HJC23_010763</name>
</gene>
<feature type="signal peptide" evidence="1">
    <location>
        <begin position="1"/>
        <end position="20"/>
    </location>
</feature>
<reference evidence="2 3" key="1">
    <citation type="journal article" date="2020" name="G3 (Bethesda)">
        <title>Improved Reference Genome for Cyclotella cryptica CCMP332, a Model for Cell Wall Morphogenesis, Salinity Adaptation, and Lipid Production in Diatoms (Bacillariophyta).</title>
        <authorList>
            <person name="Roberts W.R."/>
            <person name="Downey K.M."/>
            <person name="Ruck E.C."/>
            <person name="Traller J.C."/>
            <person name="Alverson A.J."/>
        </authorList>
    </citation>
    <scope>NUCLEOTIDE SEQUENCE [LARGE SCALE GENOMIC DNA]</scope>
    <source>
        <strain evidence="2 3">CCMP332</strain>
    </source>
</reference>
<keyword evidence="1" id="KW-0732">Signal</keyword>
<dbReference type="EMBL" id="JABMIG020000108">
    <property type="protein sequence ID" value="KAL3791903.1"/>
    <property type="molecule type" value="Genomic_DNA"/>
</dbReference>
<organism evidence="2 3">
    <name type="scientific">Cyclotella cryptica</name>
    <dbReference type="NCBI Taxonomy" id="29204"/>
    <lineage>
        <taxon>Eukaryota</taxon>
        <taxon>Sar</taxon>
        <taxon>Stramenopiles</taxon>
        <taxon>Ochrophyta</taxon>
        <taxon>Bacillariophyta</taxon>
        <taxon>Coscinodiscophyceae</taxon>
        <taxon>Thalassiosirophycidae</taxon>
        <taxon>Stephanodiscales</taxon>
        <taxon>Stephanodiscaceae</taxon>
        <taxon>Cyclotella</taxon>
    </lineage>
</organism>
<keyword evidence="3" id="KW-1185">Reference proteome</keyword>
<evidence type="ECO:0008006" key="4">
    <source>
        <dbReference type="Google" id="ProtNLM"/>
    </source>
</evidence>